<accession>A0ABV5G7L4</accession>
<comment type="caution">
    <text evidence="2">The sequence shown here is derived from an EMBL/GenBank/DDBJ whole genome shotgun (WGS) entry which is preliminary data.</text>
</comment>
<feature type="region of interest" description="Disordered" evidence="1">
    <location>
        <begin position="1"/>
        <end position="33"/>
    </location>
</feature>
<evidence type="ECO:0000313" key="3">
    <source>
        <dbReference type="Proteomes" id="UP001589575"/>
    </source>
</evidence>
<dbReference type="Proteomes" id="UP001589575">
    <property type="component" value="Unassembled WGS sequence"/>
</dbReference>
<reference evidence="2 3" key="1">
    <citation type="submission" date="2024-09" db="EMBL/GenBank/DDBJ databases">
        <authorList>
            <person name="Sun Q."/>
            <person name="Mori K."/>
        </authorList>
    </citation>
    <scope>NUCLEOTIDE SEQUENCE [LARGE SCALE GENOMIC DNA]</scope>
    <source>
        <strain evidence="2 3">CCM 7609</strain>
    </source>
</reference>
<dbReference type="EMBL" id="JBHMFI010000004">
    <property type="protein sequence ID" value="MFB9074936.1"/>
    <property type="molecule type" value="Genomic_DNA"/>
</dbReference>
<name>A0ABV5G7L4_9MICC</name>
<keyword evidence="3" id="KW-1185">Reference proteome</keyword>
<organism evidence="2 3">
    <name type="scientific">Citricoccus parietis</name>
    <dbReference type="NCBI Taxonomy" id="592307"/>
    <lineage>
        <taxon>Bacteria</taxon>
        <taxon>Bacillati</taxon>
        <taxon>Actinomycetota</taxon>
        <taxon>Actinomycetes</taxon>
        <taxon>Micrococcales</taxon>
        <taxon>Micrococcaceae</taxon>
        <taxon>Citricoccus</taxon>
    </lineage>
</organism>
<feature type="region of interest" description="Disordered" evidence="1">
    <location>
        <begin position="59"/>
        <end position="84"/>
    </location>
</feature>
<evidence type="ECO:0000313" key="2">
    <source>
        <dbReference type="EMBL" id="MFB9074936.1"/>
    </source>
</evidence>
<proteinExistence type="predicted"/>
<gene>
    <name evidence="2" type="ORF">ACFFX0_28620</name>
</gene>
<sequence>MRATPTSRPKPPWREPQMRYPRTATDPSKRSGWSWWPGPISNCRRPRGVGAVNAAQLLVSGGDNPDRPHSRGRLNRGGDRQANSALPRIAVVHLHMNVRSRSFASMFFFCTS</sequence>
<protein>
    <submittedName>
        <fullName evidence="2">Uncharacterized protein</fullName>
    </submittedName>
</protein>
<evidence type="ECO:0000256" key="1">
    <source>
        <dbReference type="SAM" id="MobiDB-lite"/>
    </source>
</evidence>